<comment type="similarity">
    <text evidence="3 4">Belongs to the RlpA family.</text>
</comment>
<dbReference type="GO" id="GO:0008932">
    <property type="term" value="F:lytic endotransglycosylase activity"/>
    <property type="evidence" value="ECO:0007669"/>
    <property type="project" value="UniProtKB-UniRule"/>
</dbReference>
<dbReference type="EC" id="4.2.2.-" evidence="3"/>
<dbReference type="InterPro" id="IPR012997">
    <property type="entry name" value="RplA"/>
</dbReference>
<name>A0A951Q1D6_9NOST</name>
<feature type="domain" description="RlpA-like protein double-psi beta-barrel" evidence="5">
    <location>
        <begin position="276"/>
        <end position="364"/>
    </location>
</feature>
<evidence type="ECO:0000313" key="6">
    <source>
        <dbReference type="EMBL" id="MBW4562545.1"/>
    </source>
</evidence>
<sequence precursor="true">MNQRHLWTIVALSLAVLGTSSAGRTQTTTKGSSIAPQQSPVSDVVKVGEYQSSAGKVTSDAVMTEIHPHNIKGRQAATLFIRNIPVLTFLSSSPVANADSKVGATGDAGGVQMYAPIANNSPKVASVGNVANVGNQISATPNDPVQKAGVIAARINQLLRENVDATQIIVSWKGNGESKVANQAQNKGSSSQQKPGDRYVIKLKGEELVEINENTRLADSTNNLAQDALQATNRLRRLIGNASPISEIADLPVRLPVSMPKLPQKIAIGPVRLNFRGMASFYGYDGSGTRTASGKRFNPEGMTAAHRSLPFGTRVRVTNTRNGRSVVVSIDDRGPYIRGRIIDLSFGAARVLGMISSGVAPVHIEVLGK</sequence>
<dbReference type="GO" id="GO:0000270">
    <property type="term" value="P:peptidoglycan metabolic process"/>
    <property type="evidence" value="ECO:0007669"/>
    <property type="project" value="UniProtKB-UniRule"/>
</dbReference>
<feature type="signal peptide" evidence="3">
    <location>
        <begin position="1"/>
        <end position="22"/>
    </location>
</feature>
<keyword evidence="1 3" id="KW-0456">Lyase</keyword>
<reference evidence="6" key="2">
    <citation type="journal article" date="2022" name="Microbiol. Resour. Announc.">
        <title>Metagenome Sequencing to Explore Phylogenomics of Terrestrial Cyanobacteria.</title>
        <authorList>
            <person name="Ward R.D."/>
            <person name="Stajich J.E."/>
            <person name="Johansen J.R."/>
            <person name="Huntemann M."/>
            <person name="Clum A."/>
            <person name="Foster B."/>
            <person name="Foster B."/>
            <person name="Roux S."/>
            <person name="Palaniappan K."/>
            <person name="Varghese N."/>
            <person name="Mukherjee S."/>
            <person name="Reddy T.B.K."/>
            <person name="Daum C."/>
            <person name="Copeland A."/>
            <person name="Chen I.A."/>
            <person name="Ivanova N.N."/>
            <person name="Kyrpides N.C."/>
            <person name="Shapiro N."/>
            <person name="Eloe-Fadrosh E.A."/>
            <person name="Pietrasiak N."/>
        </authorList>
    </citation>
    <scope>NUCLEOTIDE SEQUENCE</scope>
    <source>
        <strain evidence="6">JT2-VF2</strain>
    </source>
</reference>
<accession>A0A951Q1D6</accession>
<dbReference type="PANTHER" id="PTHR34183">
    <property type="entry name" value="ENDOLYTIC PEPTIDOGLYCAN TRANSGLYCOSYLASE RLPA"/>
    <property type="match status" value="1"/>
</dbReference>
<keyword evidence="2 3" id="KW-0961">Cell wall biogenesis/degradation</keyword>
<reference evidence="6" key="1">
    <citation type="submission" date="2021-05" db="EMBL/GenBank/DDBJ databases">
        <authorList>
            <person name="Pietrasiak N."/>
            <person name="Ward R."/>
            <person name="Stajich J.E."/>
            <person name="Kurbessoian T."/>
        </authorList>
    </citation>
    <scope>NUCLEOTIDE SEQUENCE</scope>
    <source>
        <strain evidence="6">JT2-VF2</strain>
    </source>
</reference>
<dbReference type="Pfam" id="PF03330">
    <property type="entry name" value="DPBB_1"/>
    <property type="match status" value="1"/>
</dbReference>
<keyword evidence="3" id="KW-0732">Signal</keyword>
<evidence type="ECO:0000256" key="3">
    <source>
        <dbReference type="HAMAP-Rule" id="MF_02071"/>
    </source>
</evidence>
<dbReference type="CDD" id="cd22268">
    <property type="entry name" value="DPBB_RlpA-like"/>
    <property type="match status" value="1"/>
</dbReference>
<dbReference type="InterPro" id="IPR034718">
    <property type="entry name" value="RlpA"/>
</dbReference>
<dbReference type="InterPro" id="IPR036908">
    <property type="entry name" value="RlpA-like_sf"/>
</dbReference>
<comment type="caution">
    <text evidence="6">The sequence shown here is derived from an EMBL/GenBank/DDBJ whole genome shotgun (WGS) entry which is preliminary data.</text>
</comment>
<evidence type="ECO:0000256" key="1">
    <source>
        <dbReference type="ARBA" id="ARBA00023239"/>
    </source>
</evidence>
<feature type="chain" id="PRO_5038199097" description="Probable endolytic peptidoglycan transglycosylase RlpA" evidence="3">
    <location>
        <begin position="23"/>
        <end position="369"/>
    </location>
</feature>
<evidence type="ECO:0000259" key="5">
    <source>
        <dbReference type="Pfam" id="PF03330"/>
    </source>
</evidence>
<dbReference type="Gene3D" id="2.40.40.10">
    <property type="entry name" value="RlpA-like domain"/>
    <property type="match status" value="1"/>
</dbReference>
<dbReference type="NCBIfam" id="TIGR00413">
    <property type="entry name" value="rlpA"/>
    <property type="match status" value="1"/>
</dbReference>
<proteinExistence type="inferred from homology"/>
<dbReference type="PANTHER" id="PTHR34183:SF8">
    <property type="entry name" value="ENDOLYTIC PEPTIDOGLYCAN TRANSGLYCOSYLASE RLPA-RELATED"/>
    <property type="match status" value="1"/>
</dbReference>
<protein>
    <recommendedName>
        <fullName evidence="3">Probable endolytic peptidoglycan transglycosylase RlpA</fullName>
        <ecNumber evidence="3">4.2.2.-</ecNumber>
    </recommendedName>
</protein>
<evidence type="ECO:0000256" key="4">
    <source>
        <dbReference type="RuleBase" id="RU003495"/>
    </source>
</evidence>
<dbReference type="InterPro" id="IPR009009">
    <property type="entry name" value="RlpA-like_DPBB"/>
</dbReference>
<comment type="function">
    <text evidence="3">Lytic transglycosylase with a strong preference for naked glycan strands that lack stem peptides.</text>
</comment>
<evidence type="ECO:0000313" key="7">
    <source>
        <dbReference type="Proteomes" id="UP000715781"/>
    </source>
</evidence>
<dbReference type="SUPFAM" id="SSF50685">
    <property type="entry name" value="Barwin-like endoglucanases"/>
    <property type="match status" value="1"/>
</dbReference>
<dbReference type="AlphaFoldDB" id="A0A951Q1D6"/>
<dbReference type="GO" id="GO:0071555">
    <property type="term" value="P:cell wall organization"/>
    <property type="evidence" value="ECO:0007669"/>
    <property type="project" value="UniProtKB-KW"/>
</dbReference>
<organism evidence="6 7">
    <name type="scientific">Mojavia pulchra JT2-VF2</name>
    <dbReference type="NCBI Taxonomy" id="287848"/>
    <lineage>
        <taxon>Bacteria</taxon>
        <taxon>Bacillati</taxon>
        <taxon>Cyanobacteriota</taxon>
        <taxon>Cyanophyceae</taxon>
        <taxon>Nostocales</taxon>
        <taxon>Nostocaceae</taxon>
    </lineage>
</organism>
<dbReference type="EMBL" id="JAHHHN010000008">
    <property type="protein sequence ID" value="MBW4562545.1"/>
    <property type="molecule type" value="Genomic_DNA"/>
</dbReference>
<evidence type="ECO:0000256" key="2">
    <source>
        <dbReference type="ARBA" id="ARBA00023316"/>
    </source>
</evidence>
<dbReference type="HAMAP" id="MF_02071">
    <property type="entry name" value="RlpA"/>
    <property type="match status" value="1"/>
</dbReference>
<gene>
    <name evidence="3" type="primary">rlpA</name>
    <name evidence="6" type="ORF">KME32_15620</name>
</gene>
<dbReference type="Proteomes" id="UP000715781">
    <property type="component" value="Unassembled WGS sequence"/>
</dbReference>